<organism evidence="1">
    <name type="scientific">marine sediment metagenome</name>
    <dbReference type="NCBI Taxonomy" id="412755"/>
    <lineage>
        <taxon>unclassified sequences</taxon>
        <taxon>metagenomes</taxon>
        <taxon>ecological metagenomes</taxon>
    </lineage>
</organism>
<evidence type="ECO:0000313" key="1">
    <source>
        <dbReference type="EMBL" id="KKN72498.1"/>
    </source>
</evidence>
<protein>
    <submittedName>
        <fullName evidence="1">Uncharacterized protein</fullName>
    </submittedName>
</protein>
<reference evidence="1" key="1">
    <citation type="journal article" date="2015" name="Nature">
        <title>Complex archaea that bridge the gap between prokaryotes and eukaryotes.</title>
        <authorList>
            <person name="Spang A."/>
            <person name="Saw J.H."/>
            <person name="Jorgensen S.L."/>
            <person name="Zaremba-Niedzwiedzka K."/>
            <person name="Martijn J."/>
            <person name="Lind A.E."/>
            <person name="van Eijk R."/>
            <person name="Schleper C."/>
            <person name="Guy L."/>
            <person name="Ettema T.J."/>
        </authorList>
    </citation>
    <scope>NUCLEOTIDE SEQUENCE</scope>
</reference>
<dbReference type="EMBL" id="LAZR01000361">
    <property type="protein sequence ID" value="KKN72498.1"/>
    <property type="molecule type" value="Genomic_DNA"/>
</dbReference>
<accession>A0A0F9W370</accession>
<name>A0A0F9W370_9ZZZZ</name>
<sequence length="130" mass="15498">MEREQEHLNDSRYMRYHKDVYLPRNIIEAALEFLPDTGVGLGRSRHYDFVMTERGLPSVVNMPEEYEIIDVTVIRDTFAVFRVCIRFPWPGKMSDFVTVLEGDYEMVSSYWNAKRDRHRTLDEVQYEQSP</sequence>
<gene>
    <name evidence="1" type="ORF">LCGC14_0410020</name>
</gene>
<comment type="caution">
    <text evidence="1">The sequence shown here is derived from an EMBL/GenBank/DDBJ whole genome shotgun (WGS) entry which is preliminary data.</text>
</comment>
<dbReference type="AlphaFoldDB" id="A0A0F9W370"/>
<proteinExistence type="predicted"/>